<evidence type="ECO:0000256" key="1">
    <source>
        <dbReference type="ARBA" id="ARBA00004123"/>
    </source>
</evidence>
<protein>
    <recommendedName>
        <fullName evidence="7">TAFII28-like protein domain-containing protein</fullName>
    </recommendedName>
</protein>
<evidence type="ECO:0000256" key="4">
    <source>
        <dbReference type="ARBA" id="ARBA00023163"/>
    </source>
</evidence>
<dbReference type="SUPFAM" id="SSF47113">
    <property type="entry name" value="Histone-fold"/>
    <property type="match status" value="1"/>
</dbReference>
<dbReference type="Gene3D" id="1.10.20.10">
    <property type="entry name" value="Histone, subunit A"/>
    <property type="match status" value="1"/>
</dbReference>
<dbReference type="PANTHER" id="PTHR13218:SF8">
    <property type="entry name" value="TRANSCRIPTION INITIATION FACTOR TFIID SUBUNIT 11"/>
    <property type="match status" value="1"/>
</dbReference>
<proteinExistence type="inferred from homology"/>
<dbReference type="InterPro" id="IPR045127">
    <property type="entry name" value="TAF11-like"/>
</dbReference>
<comment type="subcellular location">
    <subcellularLocation>
        <location evidence="1">Nucleus</location>
    </subcellularLocation>
</comment>
<name>A0AAV9ILX3_9RHOD</name>
<evidence type="ECO:0000256" key="6">
    <source>
        <dbReference type="SAM" id="MobiDB-lite"/>
    </source>
</evidence>
<dbReference type="InterPro" id="IPR009072">
    <property type="entry name" value="Histone-fold"/>
</dbReference>
<feature type="compositionally biased region" description="Basic and acidic residues" evidence="6">
    <location>
        <begin position="17"/>
        <end position="26"/>
    </location>
</feature>
<reference evidence="8 9" key="1">
    <citation type="submission" date="2022-07" db="EMBL/GenBank/DDBJ databases">
        <title>Genome-wide signatures of adaptation to extreme environments.</title>
        <authorList>
            <person name="Cho C.H."/>
            <person name="Yoon H.S."/>
        </authorList>
    </citation>
    <scope>NUCLEOTIDE SEQUENCE [LARGE SCALE GENOMIC DNA]</scope>
    <source>
        <strain evidence="8 9">108.79 E11</strain>
    </source>
</reference>
<keyword evidence="3" id="KW-0805">Transcription regulation</keyword>
<keyword evidence="9" id="KW-1185">Reference proteome</keyword>
<evidence type="ECO:0000256" key="2">
    <source>
        <dbReference type="ARBA" id="ARBA00009788"/>
    </source>
</evidence>
<dbReference type="Pfam" id="PF04719">
    <property type="entry name" value="TAFII28"/>
    <property type="match status" value="1"/>
</dbReference>
<evidence type="ECO:0000256" key="5">
    <source>
        <dbReference type="ARBA" id="ARBA00023242"/>
    </source>
</evidence>
<feature type="compositionally biased region" description="Acidic residues" evidence="6">
    <location>
        <begin position="43"/>
        <end position="53"/>
    </location>
</feature>
<dbReference type="GO" id="GO:0016251">
    <property type="term" value="F:RNA polymerase II general transcription initiation factor activity"/>
    <property type="evidence" value="ECO:0007669"/>
    <property type="project" value="TreeGrafter"/>
</dbReference>
<dbReference type="InterPro" id="IPR006809">
    <property type="entry name" value="TAFII28_dom"/>
</dbReference>
<evidence type="ECO:0000259" key="7">
    <source>
        <dbReference type="Pfam" id="PF04719"/>
    </source>
</evidence>
<evidence type="ECO:0000313" key="8">
    <source>
        <dbReference type="EMBL" id="KAK4528254.1"/>
    </source>
</evidence>
<keyword evidence="5" id="KW-0539">Nucleus</keyword>
<keyword evidence="4" id="KW-0804">Transcription</keyword>
<organism evidence="8 9">
    <name type="scientific">Galdieria yellowstonensis</name>
    <dbReference type="NCBI Taxonomy" id="3028027"/>
    <lineage>
        <taxon>Eukaryota</taxon>
        <taxon>Rhodophyta</taxon>
        <taxon>Bangiophyceae</taxon>
        <taxon>Galdieriales</taxon>
        <taxon>Galdieriaceae</taxon>
        <taxon>Galdieria</taxon>
    </lineage>
</organism>
<sequence length="171" mass="19915">MQVELREEDLLPEEQQEQLHVEEHPKPSPLVREPPETTKNADNEEESDAVADEEIVRLQKQKDRERFASLDEEEQERYEYYRMGDLDKNKVKKLVATANPALSMMQPDNPFIIAVKGLGKLYAGQLVEMAINIRNERGEQGAIRPVHLKEAYRRQQKAGKTPKYRKSFLTR</sequence>
<feature type="domain" description="TAFII28-like protein" evidence="7">
    <location>
        <begin position="68"/>
        <end position="154"/>
    </location>
</feature>
<dbReference type="GO" id="GO:0051123">
    <property type="term" value="P:RNA polymerase II preinitiation complex assembly"/>
    <property type="evidence" value="ECO:0007669"/>
    <property type="project" value="InterPro"/>
</dbReference>
<comment type="similarity">
    <text evidence="2">Belongs to the TAF11 family.</text>
</comment>
<dbReference type="Proteomes" id="UP001300502">
    <property type="component" value="Unassembled WGS sequence"/>
</dbReference>
<evidence type="ECO:0000256" key="3">
    <source>
        <dbReference type="ARBA" id="ARBA00023015"/>
    </source>
</evidence>
<dbReference type="GO" id="GO:0005669">
    <property type="term" value="C:transcription factor TFIID complex"/>
    <property type="evidence" value="ECO:0007669"/>
    <property type="project" value="InterPro"/>
</dbReference>
<comment type="caution">
    <text evidence="8">The sequence shown here is derived from an EMBL/GenBank/DDBJ whole genome shotgun (WGS) entry which is preliminary data.</text>
</comment>
<dbReference type="PANTHER" id="PTHR13218">
    <property type="entry name" value="TRANSCRIPTION INITIATION FACTOR TFIID SUBUNIT 11-RELATED"/>
    <property type="match status" value="1"/>
</dbReference>
<accession>A0AAV9ILX3</accession>
<dbReference type="AlphaFoldDB" id="A0AAV9ILX3"/>
<feature type="compositionally biased region" description="Basic and acidic residues" evidence="6">
    <location>
        <begin position="33"/>
        <end position="42"/>
    </location>
</feature>
<dbReference type="GO" id="GO:0046982">
    <property type="term" value="F:protein heterodimerization activity"/>
    <property type="evidence" value="ECO:0007669"/>
    <property type="project" value="InterPro"/>
</dbReference>
<gene>
    <name evidence="8" type="ORF">GAYE_SCF54G6190</name>
</gene>
<feature type="region of interest" description="Disordered" evidence="6">
    <location>
        <begin position="1"/>
        <end position="53"/>
    </location>
</feature>
<evidence type="ECO:0000313" key="9">
    <source>
        <dbReference type="Proteomes" id="UP001300502"/>
    </source>
</evidence>
<dbReference type="EMBL" id="JANCYU010000062">
    <property type="protein sequence ID" value="KAK4528254.1"/>
    <property type="molecule type" value="Genomic_DNA"/>
</dbReference>